<dbReference type="Pfam" id="PF00581">
    <property type="entry name" value="Rhodanese"/>
    <property type="match status" value="2"/>
</dbReference>
<evidence type="ECO:0000256" key="2">
    <source>
        <dbReference type="ARBA" id="ARBA00022737"/>
    </source>
</evidence>
<dbReference type="GO" id="GO:0004792">
    <property type="term" value="F:thiosulfate-cyanide sulfurtransferase activity"/>
    <property type="evidence" value="ECO:0007669"/>
    <property type="project" value="InterPro"/>
</dbReference>
<dbReference type="SUPFAM" id="SSF52821">
    <property type="entry name" value="Rhodanese/Cell cycle control phosphatase"/>
    <property type="match status" value="2"/>
</dbReference>
<gene>
    <name evidence="4" type="ORF">DYI25_09240</name>
</gene>
<feature type="domain" description="Rhodanese" evidence="3">
    <location>
        <begin position="18"/>
        <end position="137"/>
    </location>
</feature>
<dbReference type="PROSITE" id="PS50206">
    <property type="entry name" value="RHODANESE_3"/>
    <property type="match status" value="2"/>
</dbReference>
<dbReference type="PANTHER" id="PTHR11364">
    <property type="entry name" value="THIOSULFATE SULFERTANSFERASE"/>
    <property type="match status" value="1"/>
</dbReference>
<feature type="domain" description="Rhodanese" evidence="3">
    <location>
        <begin position="169"/>
        <end position="278"/>
    </location>
</feature>
<name>A0A944CLJ4_9BACI</name>
<accession>A0A944CLJ4</accession>
<evidence type="ECO:0000256" key="1">
    <source>
        <dbReference type="ARBA" id="ARBA00022679"/>
    </source>
</evidence>
<dbReference type="CDD" id="cd01449">
    <property type="entry name" value="TST_Repeat_2"/>
    <property type="match status" value="1"/>
</dbReference>
<dbReference type="CDD" id="cd01448">
    <property type="entry name" value="TST_Repeat_1"/>
    <property type="match status" value="1"/>
</dbReference>
<dbReference type="EMBL" id="QTKX01000001">
    <property type="protein sequence ID" value="MBS8264620.1"/>
    <property type="molecule type" value="Genomic_DNA"/>
</dbReference>
<reference evidence="4 5" key="1">
    <citation type="journal article" date="2021" name="Microorganisms">
        <title>Bacterial Dimethylsulfoniopropionate Biosynthesis in the East China Sea.</title>
        <authorList>
            <person name="Liu J."/>
            <person name="Zhang Y."/>
            <person name="Liu J."/>
            <person name="Zhong H."/>
            <person name="Williams B.T."/>
            <person name="Zheng Y."/>
            <person name="Curson A.R.J."/>
            <person name="Sun C."/>
            <person name="Sun H."/>
            <person name="Song D."/>
            <person name="Wagner Mackenzie B."/>
            <person name="Bermejo Martinez A."/>
            <person name="Todd J.D."/>
            <person name="Zhang X.H."/>
        </authorList>
    </citation>
    <scope>NUCLEOTIDE SEQUENCE [LARGE SCALE GENOMIC DNA]</scope>
    <source>
        <strain evidence="4 5">ESS08</strain>
    </source>
</reference>
<keyword evidence="1" id="KW-0808">Transferase</keyword>
<proteinExistence type="predicted"/>
<keyword evidence="5" id="KW-1185">Reference proteome</keyword>
<sequence length="282" mass="31989">MVSLQNHVDAEWLSEHLGDENTRVIDCRFKLGSPDEGRLLFDRSHIPGAIYFDLEKDLSGSVGEHGGRHPLPETIQFNERLQDAGIDNETTVIVYDGKEGAFASRLWWLLKYVGHEKVYILNGGFDAWEKSGYPTEDSVPHYPKTNYTIKKNRDMLASYEEVKDIALKGTGSAILIDSRESKRYLGIEEPIDRIPGHIPTAVNKPWMEGFENGYFKSRADQEKRFTDLDHNQPIIVYCGSGVTATPNYIALKEAGFKNVRLYAGSYSDWVSYKENPVSFKSE</sequence>
<organism evidence="4 5">
    <name type="scientific">Mesobacillus boroniphilus</name>
    <dbReference type="NCBI Taxonomy" id="308892"/>
    <lineage>
        <taxon>Bacteria</taxon>
        <taxon>Bacillati</taxon>
        <taxon>Bacillota</taxon>
        <taxon>Bacilli</taxon>
        <taxon>Bacillales</taxon>
        <taxon>Bacillaceae</taxon>
        <taxon>Mesobacillus</taxon>
    </lineage>
</organism>
<dbReference type="SMART" id="SM00450">
    <property type="entry name" value="RHOD"/>
    <property type="match status" value="2"/>
</dbReference>
<keyword evidence="2" id="KW-0677">Repeat</keyword>
<dbReference type="Gene3D" id="3.40.250.10">
    <property type="entry name" value="Rhodanese-like domain"/>
    <property type="match status" value="2"/>
</dbReference>
<dbReference type="AlphaFoldDB" id="A0A944CLJ4"/>
<evidence type="ECO:0000259" key="3">
    <source>
        <dbReference type="PROSITE" id="PS50206"/>
    </source>
</evidence>
<protein>
    <submittedName>
        <fullName evidence="4">Sulfurtransferase</fullName>
    </submittedName>
</protein>
<comment type="caution">
    <text evidence="4">The sequence shown here is derived from an EMBL/GenBank/DDBJ whole genome shotgun (WGS) entry which is preliminary data.</text>
</comment>
<dbReference type="InterPro" id="IPR036873">
    <property type="entry name" value="Rhodanese-like_dom_sf"/>
</dbReference>
<evidence type="ECO:0000313" key="5">
    <source>
        <dbReference type="Proteomes" id="UP000761411"/>
    </source>
</evidence>
<dbReference type="FunFam" id="3.40.250.10:FF:000035">
    <property type="entry name" value="Thiosulfate sulfurtransferase"/>
    <property type="match status" value="1"/>
</dbReference>
<evidence type="ECO:0000313" key="4">
    <source>
        <dbReference type="EMBL" id="MBS8264620.1"/>
    </source>
</evidence>
<dbReference type="InterPro" id="IPR001763">
    <property type="entry name" value="Rhodanese-like_dom"/>
</dbReference>
<dbReference type="PROSITE" id="PS00380">
    <property type="entry name" value="RHODANESE_1"/>
    <property type="match status" value="1"/>
</dbReference>
<dbReference type="InterPro" id="IPR045078">
    <property type="entry name" value="TST/MPST-like"/>
</dbReference>
<dbReference type="PANTHER" id="PTHR11364:SF27">
    <property type="entry name" value="SULFURTRANSFERASE"/>
    <property type="match status" value="1"/>
</dbReference>
<dbReference type="InterPro" id="IPR001307">
    <property type="entry name" value="Thiosulphate_STrfase_CS"/>
</dbReference>
<dbReference type="Proteomes" id="UP000761411">
    <property type="component" value="Unassembled WGS sequence"/>
</dbReference>